<sequence>MDNQTINTELIKIKVDVWKTVIDTQKHFNDLEMKVRNFGILILSAFIGAIGVTINSGYFINAFGINISISAILSLGAAVIWWLFYFVDVYWYHPLLLGSVKQGLAIENDLESVLPIIGLTKEIGKNSPKDFLFCKEIHSTTKAKIFYFGILFILCMTSITLFFIPPEKNISADITIHCERNSSYVGFDCKIKK</sequence>
<reference evidence="2" key="1">
    <citation type="submission" date="2023-02" db="EMBL/GenBank/DDBJ databases">
        <title>Detection, antimicrobial susceptibility and genomic characterization of NDM-producing species of Morganellaceae, Yersiniaceae, and Enterobacteriaceae other than Klebsiella.</title>
        <authorList>
            <person name="Camargo C.H."/>
            <person name="Sacchi C.T."/>
            <person name="Campos K.R."/>
        </authorList>
    </citation>
    <scope>NUCLEOTIDE SEQUENCE</scope>
    <source>
        <strain evidence="2">1189_21</strain>
    </source>
</reference>
<dbReference type="RefSeq" id="WP_260075982.1">
    <property type="nucleotide sequence ID" value="NZ_JALXUS010000001.1"/>
</dbReference>
<keyword evidence="1" id="KW-1133">Transmembrane helix</keyword>
<dbReference type="AlphaFoldDB" id="A0AAE4FE56"/>
<dbReference type="EMBL" id="JAPKIY010000020">
    <property type="protein sequence ID" value="MDS0898988.1"/>
    <property type="molecule type" value="Genomic_DNA"/>
</dbReference>
<evidence type="ECO:0000313" key="2">
    <source>
        <dbReference type="EMBL" id="MDS0898988.1"/>
    </source>
</evidence>
<feature type="transmembrane region" description="Helical" evidence="1">
    <location>
        <begin position="67"/>
        <end position="87"/>
    </location>
</feature>
<name>A0AAE4FE56_MORMO</name>
<evidence type="ECO:0000256" key="1">
    <source>
        <dbReference type="SAM" id="Phobius"/>
    </source>
</evidence>
<organism evidence="2 3">
    <name type="scientific">Morganella morganii</name>
    <name type="common">Proteus morganii</name>
    <dbReference type="NCBI Taxonomy" id="582"/>
    <lineage>
        <taxon>Bacteria</taxon>
        <taxon>Pseudomonadati</taxon>
        <taxon>Pseudomonadota</taxon>
        <taxon>Gammaproteobacteria</taxon>
        <taxon>Enterobacterales</taxon>
        <taxon>Morganellaceae</taxon>
        <taxon>Morganella</taxon>
    </lineage>
</organism>
<evidence type="ECO:0000313" key="3">
    <source>
        <dbReference type="Proteomes" id="UP001182247"/>
    </source>
</evidence>
<protein>
    <submittedName>
        <fullName evidence="2">Uncharacterized protein</fullName>
    </submittedName>
</protein>
<keyword evidence="1" id="KW-0472">Membrane</keyword>
<accession>A0AAE4FE56</accession>
<dbReference type="Proteomes" id="UP001182247">
    <property type="component" value="Unassembled WGS sequence"/>
</dbReference>
<feature type="transmembrane region" description="Helical" evidence="1">
    <location>
        <begin position="38"/>
        <end position="60"/>
    </location>
</feature>
<feature type="transmembrane region" description="Helical" evidence="1">
    <location>
        <begin position="145"/>
        <end position="164"/>
    </location>
</feature>
<gene>
    <name evidence="2" type="ORF">OSC06_13490</name>
</gene>
<keyword evidence="1" id="KW-0812">Transmembrane</keyword>
<comment type="caution">
    <text evidence="2">The sequence shown here is derived from an EMBL/GenBank/DDBJ whole genome shotgun (WGS) entry which is preliminary data.</text>
</comment>
<proteinExistence type="predicted"/>